<dbReference type="EMBL" id="JAFNEN010000891">
    <property type="protein sequence ID" value="KAG8176354.1"/>
    <property type="molecule type" value="Genomic_DNA"/>
</dbReference>
<evidence type="ECO:0000313" key="1">
    <source>
        <dbReference type="EMBL" id="KAG8176354.1"/>
    </source>
</evidence>
<sequence length="72" mass="7965">MILGEALLSIEEEQQRLRQRRQLQFPQLSPAPDEKAGPAEEYAVPGRDAGEAVQLAVRRPAATTGTVHVYRP</sequence>
<dbReference type="AlphaFoldDB" id="A0AAV6TX26"/>
<accession>A0AAV6TX26</accession>
<reference evidence="1 2" key="1">
    <citation type="journal article" date="2022" name="Nat. Ecol. Evol.">
        <title>A masculinizing supergene underlies an exaggerated male reproductive morph in a spider.</title>
        <authorList>
            <person name="Hendrickx F."/>
            <person name="De Corte Z."/>
            <person name="Sonet G."/>
            <person name="Van Belleghem S.M."/>
            <person name="Kostlbacher S."/>
            <person name="Vangestel C."/>
        </authorList>
    </citation>
    <scope>NUCLEOTIDE SEQUENCE [LARGE SCALE GENOMIC DNA]</scope>
    <source>
        <strain evidence="1">W744_W776</strain>
    </source>
</reference>
<proteinExistence type="predicted"/>
<name>A0AAV6TX26_9ARAC</name>
<dbReference type="Proteomes" id="UP000827092">
    <property type="component" value="Unassembled WGS sequence"/>
</dbReference>
<protein>
    <submittedName>
        <fullName evidence="1">Uncharacterized protein</fullName>
    </submittedName>
</protein>
<comment type="caution">
    <text evidence="1">The sequence shown here is derived from an EMBL/GenBank/DDBJ whole genome shotgun (WGS) entry which is preliminary data.</text>
</comment>
<evidence type="ECO:0000313" key="2">
    <source>
        <dbReference type="Proteomes" id="UP000827092"/>
    </source>
</evidence>
<gene>
    <name evidence="1" type="ORF">JTE90_006144</name>
</gene>
<organism evidence="1 2">
    <name type="scientific">Oedothorax gibbosus</name>
    <dbReference type="NCBI Taxonomy" id="931172"/>
    <lineage>
        <taxon>Eukaryota</taxon>
        <taxon>Metazoa</taxon>
        <taxon>Ecdysozoa</taxon>
        <taxon>Arthropoda</taxon>
        <taxon>Chelicerata</taxon>
        <taxon>Arachnida</taxon>
        <taxon>Araneae</taxon>
        <taxon>Araneomorphae</taxon>
        <taxon>Entelegynae</taxon>
        <taxon>Araneoidea</taxon>
        <taxon>Linyphiidae</taxon>
        <taxon>Erigoninae</taxon>
        <taxon>Oedothorax</taxon>
    </lineage>
</organism>
<keyword evidence="2" id="KW-1185">Reference proteome</keyword>